<protein>
    <submittedName>
        <fullName evidence="8">Radical SAM protein</fullName>
    </submittedName>
</protein>
<dbReference type="RefSeq" id="WP_048091604.1">
    <property type="nucleotide sequence ID" value="NZ_CP009552.1"/>
</dbReference>
<dbReference type="SFLD" id="SFLDG01107">
    <property type="entry name" value="Uncharacterised_Radical_SAM_Su"/>
    <property type="match status" value="1"/>
</dbReference>
<evidence type="ECO:0000256" key="5">
    <source>
        <dbReference type="ARBA" id="ARBA00023004"/>
    </source>
</evidence>
<keyword evidence="5" id="KW-0408">Iron</keyword>
<dbReference type="CDD" id="cd01335">
    <property type="entry name" value="Radical_SAM"/>
    <property type="match status" value="1"/>
</dbReference>
<dbReference type="NCBIfam" id="NF045502">
    <property type="entry name" value="variant_rSAM"/>
    <property type="match status" value="1"/>
</dbReference>
<dbReference type="AlphaFoldDB" id="A0A0A7GGC6"/>
<dbReference type="SFLD" id="SFLDS00029">
    <property type="entry name" value="Radical_SAM"/>
    <property type="match status" value="1"/>
</dbReference>
<dbReference type="HOGENOM" id="CLU_041526_0_0_2"/>
<keyword evidence="4" id="KW-0479">Metal-binding</keyword>
<dbReference type="STRING" id="565033.GACE_0965"/>
<sequence length="344" mass="38323">MLDPELKLKLLILGVRSPRGPLRKGGGGPNGGVGFRVEKSVVSAPVRQSYARNSPFKIIQDGEKYVLYEFEHRIGYVEYPEPGYYGTNIGGVPAERYVALDGYDTLVSAVSRKCIHWELGKKCSFCNIQKGLKESIDMKDPELLAQAVKIAHEKDRKRHLTLTTGTVNTTDRGAELLAAAVKAIKKEVDIPVHVQIEPVNRHWIERLYESGADTIGIHVEVFDDEIRPKVIPGKLSLDDYLDAWKTAIGVFGEWNVSSWLLTGLGERPDSITRGLETMLSMAVYPFIAPYRPPPGEERGPPDLNYHTNLLEKIEETLGDLQIHPPEFKSGCPRCGGCSFIPELF</sequence>
<dbReference type="PANTHER" id="PTHR43076">
    <property type="entry name" value="FO SYNTHASE (COFH)"/>
    <property type="match status" value="1"/>
</dbReference>
<dbReference type="Gene3D" id="3.20.20.70">
    <property type="entry name" value="Aldolase class I"/>
    <property type="match status" value="1"/>
</dbReference>
<keyword evidence="2" id="KW-0004">4Fe-4S</keyword>
<dbReference type="PANTHER" id="PTHR43076:SF1">
    <property type="entry name" value="LIPOYL SYNTHASE 2"/>
    <property type="match status" value="1"/>
</dbReference>
<dbReference type="Proteomes" id="UP000030624">
    <property type="component" value="Chromosome"/>
</dbReference>
<evidence type="ECO:0000256" key="6">
    <source>
        <dbReference type="ARBA" id="ARBA00023014"/>
    </source>
</evidence>
<dbReference type="Pfam" id="PF04055">
    <property type="entry name" value="Radical_SAM"/>
    <property type="match status" value="1"/>
</dbReference>
<accession>A0A0A7GGC6</accession>
<dbReference type="InterPro" id="IPR013785">
    <property type="entry name" value="Aldolase_TIM"/>
</dbReference>
<comment type="cofactor">
    <cofactor evidence="1">
        <name>[4Fe-4S] cluster</name>
        <dbReference type="ChEBI" id="CHEBI:49883"/>
    </cofactor>
</comment>
<dbReference type="GO" id="GO:0046872">
    <property type="term" value="F:metal ion binding"/>
    <property type="evidence" value="ECO:0007669"/>
    <property type="project" value="UniProtKB-KW"/>
</dbReference>
<evidence type="ECO:0000313" key="8">
    <source>
        <dbReference type="EMBL" id="AIY90011.1"/>
    </source>
</evidence>
<dbReference type="GeneID" id="24797555"/>
<dbReference type="InterPro" id="IPR016779">
    <property type="entry name" value="rSAM_MSMEG0568"/>
</dbReference>
<dbReference type="eggNOG" id="arCOG00662">
    <property type="taxonomic scope" value="Archaea"/>
</dbReference>
<evidence type="ECO:0000256" key="2">
    <source>
        <dbReference type="ARBA" id="ARBA00022485"/>
    </source>
</evidence>
<dbReference type="GO" id="GO:0044689">
    <property type="term" value="F:7,8-didemethyl-8-hydroxy-5-deazariboflavin synthase activity"/>
    <property type="evidence" value="ECO:0007669"/>
    <property type="project" value="TreeGrafter"/>
</dbReference>
<evidence type="ECO:0000259" key="7">
    <source>
        <dbReference type="PROSITE" id="PS51918"/>
    </source>
</evidence>
<evidence type="ECO:0000256" key="1">
    <source>
        <dbReference type="ARBA" id="ARBA00001966"/>
    </source>
</evidence>
<dbReference type="InterPro" id="IPR007197">
    <property type="entry name" value="rSAM"/>
</dbReference>
<keyword evidence="3" id="KW-0949">S-adenosyl-L-methionine</keyword>
<keyword evidence="6" id="KW-0411">Iron-sulfur</keyword>
<organism evidence="8 9">
    <name type="scientific">Geoglobus acetivorans</name>
    <dbReference type="NCBI Taxonomy" id="565033"/>
    <lineage>
        <taxon>Archaea</taxon>
        <taxon>Methanobacteriati</taxon>
        <taxon>Methanobacteriota</taxon>
        <taxon>Archaeoglobi</taxon>
        <taxon>Archaeoglobales</taxon>
        <taxon>Archaeoglobaceae</taxon>
        <taxon>Geoglobus</taxon>
    </lineage>
</organism>
<dbReference type="InterPro" id="IPR034405">
    <property type="entry name" value="F420"/>
</dbReference>
<dbReference type="SUPFAM" id="SSF102114">
    <property type="entry name" value="Radical SAM enzymes"/>
    <property type="match status" value="1"/>
</dbReference>
<reference evidence="8 9" key="1">
    <citation type="journal article" date="2015" name="Appl. Environ. Microbiol.">
        <title>The Geoglobus acetivorans genome: Fe(III) reduction, acetate utilization, autotrophic growth, and degradation of aromatic compounds in a hyperthermophilic archaeon.</title>
        <authorList>
            <person name="Mardanov A.V."/>
            <person name="Slododkina G.B."/>
            <person name="Slobodkin A.I."/>
            <person name="Beletsky A.V."/>
            <person name="Gavrilov S.N."/>
            <person name="Kublanov I.V."/>
            <person name="Bonch-Osmolovskaya E.A."/>
            <person name="Skryabin K.G."/>
            <person name="Ravin N.V."/>
        </authorList>
    </citation>
    <scope>NUCLEOTIDE SEQUENCE [LARGE SCALE GENOMIC DNA]</scope>
    <source>
        <strain evidence="8 9">SBH6</strain>
    </source>
</reference>
<dbReference type="EMBL" id="CP009552">
    <property type="protein sequence ID" value="AIY90011.1"/>
    <property type="molecule type" value="Genomic_DNA"/>
</dbReference>
<name>A0A0A7GGC6_GEOAI</name>
<evidence type="ECO:0000256" key="4">
    <source>
        <dbReference type="ARBA" id="ARBA00022723"/>
    </source>
</evidence>
<evidence type="ECO:0000256" key="3">
    <source>
        <dbReference type="ARBA" id="ARBA00022691"/>
    </source>
</evidence>
<dbReference type="KEGG" id="gac:GACE_0965"/>
<dbReference type="InterPro" id="IPR058240">
    <property type="entry name" value="rSAM_sf"/>
</dbReference>
<feature type="domain" description="Radical SAM core" evidence="7">
    <location>
        <begin position="100"/>
        <end position="323"/>
    </location>
</feature>
<dbReference type="PROSITE" id="PS51918">
    <property type="entry name" value="RADICAL_SAM"/>
    <property type="match status" value="1"/>
</dbReference>
<gene>
    <name evidence="8" type="ORF">GACE_0965</name>
</gene>
<dbReference type="InterPro" id="IPR006638">
    <property type="entry name" value="Elp3/MiaA/NifB-like_rSAM"/>
</dbReference>
<evidence type="ECO:0000313" key="9">
    <source>
        <dbReference type="Proteomes" id="UP000030624"/>
    </source>
</evidence>
<proteinExistence type="predicted"/>
<dbReference type="SMART" id="SM00729">
    <property type="entry name" value="Elp3"/>
    <property type="match status" value="1"/>
</dbReference>
<dbReference type="GO" id="GO:0051539">
    <property type="term" value="F:4 iron, 4 sulfur cluster binding"/>
    <property type="evidence" value="ECO:0007669"/>
    <property type="project" value="UniProtKB-KW"/>
</dbReference>